<accession>A0A2S0VYE4</accession>
<dbReference type="EMBL" id="CP026605">
    <property type="protein sequence ID" value="AWB69239.1"/>
    <property type="molecule type" value="Genomic_DNA"/>
</dbReference>
<dbReference type="Gene3D" id="3.40.50.1820">
    <property type="entry name" value="alpha/beta hydrolase"/>
    <property type="match status" value="1"/>
</dbReference>
<dbReference type="PANTHER" id="PTHR48081">
    <property type="entry name" value="AB HYDROLASE SUPERFAMILY PROTEIN C4A8.06C"/>
    <property type="match status" value="1"/>
</dbReference>
<dbReference type="Pfam" id="PF20434">
    <property type="entry name" value="BD-FAE"/>
    <property type="match status" value="1"/>
</dbReference>
<dbReference type="RefSeq" id="WP_108605274.1">
    <property type="nucleotide sequence ID" value="NZ_CP026605.1"/>
</dbReference>
<gene>
    <name evidence="4" type="ORF">C2869_22330</name>
</gene>
<feature type="chain" id="PRO_5015634588" evidence="2">
    <location>
        <begin position="20"/>
        <end position="345"/>
    </location>
</feature>
<evidence type="ECO:0000259" key="3">
    <source>
        <dbReference type="Pfam" id="PF20434"/>
    </source>
</evidence>
<feature type="signal peptide" evidence="2">
    <location>
        <begin position="1"/>
        <end position="19"/>
    </location>
</feature>
<evidence type="ECO:0000256" key="2">
    <source>
        <dbReference type="SAM" id="SignalP"/>
    </source>
</evidence>
<evidence type="ECO:0000313" key="4">
    <source>
        <dbReference type="EMBL" id="AWB69239.1"/>
    </source>
</evidence>
<dbReference type="SUPFAM" id="SSF53474">
    <property type="entry name" value="alpha/beta-Hydrolases"/>
    <property type="match status" value="1"/>
</dbReference>
<protein>
    <submittedName>
        <fullName evidence="4">Alpha/beta hydrolase</fullName>
    </submittedName>
</protein>
<evidence type="ECO:0000313" key="5">
    <source>
        <dbReference type="Proteomes" id="UP000244441"/>
    </source>
</evidence>
<feature type="domain" description="BD-FAE-like" evidence="3">
    <location>
        <begin position="91"/>
        <end position="287"/>
    </location>
</feature>
<dbReference type="InterPro" id="IPR049492">
    <property type="entry name" value="BD-FAE-like_dom"/>
</dbReference>
<keyword evidence="2" id="KW-0732">Signal</keyword>
<sequence length="345" mass="38744">MNKTISTVLCLLTSFCCYANPYWVDDSYNVASRFAKYQQQDPNLSLPLLQFQAGQVIKPDVRYRQAIVSDKQQSASGDKQLQPSLTRDLHLDIFYPSVSAKSNQHKTLVLIHGGGWRSGNKSHLWPMANLLAQRGYTLVIPEYRLSVEAPYPAAINDIKAAIQWIRQQAQTQHIPSDNISLLGGSSGGHLAALIAYQINHDLSLPENQAHETATQQHTKRIAAVIDLDGVLDFTDPLALKYENRKGDKSAAALWLGGSWQQSQEIWQQASPTTYLSPQSPPSLIISSGQARFTAGKQRVKHHLTQHNIPYQYHEFDQVIHTFWLFEPYLSQSVKTIDNFLQSLAP</sequence>
<reference evidence="4 5" key="1">
    <citation type="submission" date="2018-01" db="EMBL/GenBank/DDBJ databases">
        <title>Genome sequence of a Cantenovulum-like bacteria.</title>
        <authorList>
            <person name="Tan W.R."/>
            <person name="Lau N.-S."/>
            <person name="Go F."/>
            <person name="Amirul A.-A.A."/>
        </authorList>
    </citation>
    <scope>NUCLEOTIDE SEQUENCE [LARGE SCALE GENOMIC DNA]</scope>
    <source>
        <strain evidence="4 5">CCB-QB4</strain>
        <plasmid evidence="5">Plasmid unnamed1</plasmid>
    </source>
</reference>
<dbReference type="KEGG" id="cate:C2869_22330"/>
<dbReference type="AlphaFoldDB" id="A0A2S0VYE4"/>
<dbReference type="GO" id="GO:0016787">
    <property type="term" value="F:hydrolase activity"/>
    <property type="evidence" value="ECO:0007669"/>
    <property type="project" value="UniProtKB-KW"/>
</dbReference>
<keyword evidence="5" id="KW-1185">Reference proteome</keyword>
<geneLocation type="plasmid" evidence="4">
    <name>unnamed1</name>
</geneLocation>
<keyword evidence="4" id="KW-0614">Plasmid</keyword>
<keyword evidence="1 4" id="KW-0378">Hydrolase</keyword>
<evidence type="ECO:0000256" key="1">
    <source>
        <dbReference type="ARBA" id="ARBA00022801"/>
    </source>
</evidence>
<organism evidence="4 5">
    <name type="scientific">Saccharobesus litoralis</name>
    <dbReference type="NCBI Taxonomy" id="2172099"/>
    <lineage>
        <taxon>Bacteria</taxon>
        <taxon>Pseudomonadati</taxon>
        <taxon>Pseudomonadota</taxon>
        <taxon>Gammaproteobacteria</taxon>
        <taxon>Alteromonadales</taxon>
        <taxon>Alteromonadaceae</taxon>
        <taxon>Saccharobesus</taxon>
    </lineage>
</organism>
<dbReference type="InterPro" id="IPR050300">
    <property type="entry name" value="GDXG_lipolytic_enzyme"/>
</dbReference>
<dbReference type="InterPro" id="IPR029058">
    <property type="entry name" value="AB_hydrolase_fold"/>
</dbReference>
<proteinExistence type="predicted"/>
<dbReference type="OrthoDB" id="9771666at2"/>
<dbReference type="Proteomes" id="UP000244441">
    <property type="component" value="Plasmid unnamed1"/>
</dbReference>
<dbReference type="PANTHER" id="PTHR48081:SF13">
    <property type="entry name" value="ALPHA_BETA HYDROLASE"/>
    <property type="match status" value="1"/>
</dbReference>
<name>A0A2S0VYE4_9ALTE</name>